<feature type="transmembrane region" description="Helical" evidence="7">
    <location>
        <begin position="160"/>
        <end position="180"/>
    </location>
</feature>
<feature type="transmembrane region" description="Helical" evidence="7">
    <location>
        <begin position="332"/>
        <end position="353"/>
    </location>
</feature>
<feature type="transmembrane region" description="Helical" evidence="7">
    <location>
        <begin position="192"/>
        <end position="212"/>
    </location>
</feature>
<evidence type="ECO:0000256" key="2">
    <source>
        <dbReference type="ARBA" id="ARBA00022448"/>
    </source>
</evidence>
<keyword evidence="2" id="KW-0813">Transport</keyword>
<keyword evidence="3 7" id="KW-0812">Transmembrane</keyword>
<evidence type="ECO:0000256" key="1">
    <source>
        <dbReference type="ARBA" id="ARBA00004651"/>
    </source>
</evidence>
<evidence type="ECO:0000259" key="8">
    <source>
        <dbReference type="PROSITE" id="PS50850"/>
    </source>
</evidence>
<feature type="domain" description="Major facilitator superfamily (MFS) profile" evidence="8">
    <location>
        <begin position="1"/>
        <end position="437"/>
    </location>
</feature>
<dbReference type="InterPro" id="IPR020846">
    <property type="entry name" value="MFS_dom"/>
</dbReference>
<organism evidence="9 10">
    <name type="scientific">Alicyclobacillus sacchari</name>
    <dbReference type="NCBI Taxonomy" id="392010"/>
    <lineage>
        <taxon>Bacteria</taxon>
        <taxon>Bacillati</taxon>
        <taxon>Bacillota</taxon>
        <taxon>Bacilli</taxon>
        <taxon>Bacillales</taxon>
        <taxon>Alicyclobacillaceae</taxon>
        <taxon>Alicyclobacillus</taxon>
    </lineage>
</organism>
<keyword evidence="10" id="KW-1185">Reference proteome</keyword>
<feature type="transmembrane region" description="Helical" evidence="7">
    <location>
        <begin position="304"/>
        <end position="320"/>
    </location>
</feature>
<evidence type="ECO:0000256" key="3">
    <source>
        <dbReference type="ARBA" id="ARBA00022692"/>
    </source>
</evidence>
<evidence type="ECO:0000256" key="5">
    <source>
        <dbReference type="ARBA" id="ARBA00023136"/>
    </source>
</evidence>
<evidence type="ECO:0000256" key="7">
    <source>
        <dbReference type="SAM" id="Phobius"/>
    </source>
</evidence>
<dbReference type="Pfam" id="PF13347">
    <property type="entry name" value="MFS_2"/>
    <property type="match status" value="1"/>
</dbReference>
<dbReference type="GO" id="GO:0005886">
    <property type="term" value="C:plasma membrane"/>
    <property type="evidence" value="ECO:0007669"/>
    <property type="project" value="UniProtKB-SubCell"/>
</dbReference>
<dbReference type="RefSeq" id="WP_243834842.1">
    <property type="nucleotide sequence ID" value="NZ_SORF01000001.1"/>
</dbReference>
<dbReference type="EMBL" id="SORF01000001">
    <property type="protein sequence ID" value="TDY51021.1"/>
    <property type="molecule type" value="Genomic_DNA"/>
</dbReference>
<gene>
    <name evidence="9" type="ORF">C7445_10112</name>
</gene>
<evidence type="ECO:0000313" key="9">
    <source>
        <dbReference type="EMBL" id="TDY51021.1"/>
    </source>
</evidence>
<dbReference type="Gene3D" id="1.20.1250.20">
    <property type="entry name" value="MFS general substrate transporter like domains"/>
    <property type="match status" value="1"/>
</dbReference>
<sequence length="451" mass="49243">MQAPQARMGASPSGHTSSQVPPSKRIAYAANQVAINMLWQAFNAVAVYFYVTNLHVSAVAISTGMIAYGVLNALFNLLAGHISDRTNTRWGRRIPYIALCSLPFALSFVLLFSPPSLGHAGLLCYFFAMTLAFDLSFTFTALNAGALYPEMFVSQRDRAYVSALQQLFGIIGLIAGVALAKSLGQSLGWRTMGLVFGAIGLLSMYVSLYGSFERKERRERPFGWGEALSSTFRNRHFLLYVAASFLVQFTTTLFTSTSSFYTTYVIRLTPMQNSLFLGGIFIVAMPLSFIWARAAVRFSSARSLCLSIVLYAFVELLLLVDRSPVSLLCTGLALGVPIAGFMVLLNVLLAEVIDIDALRTGRRREGMYLGVNGCVVRLGMSLQYAVMAIFFALSGYRSGAPVQVAGTILGFRILLGLVPLVFLLAAFVLMLLYIRMKGRAVETARTPSVPT</sequence>
<feature type="transmembrane region" description="Helical" evidence="7">
    <location>
        <begin position="125"/>
        <end position="148"/>
    </location>
</feature>
<feature type="transmembrane region" description="Helical" evidence="7">
    <location>
        <begin position="33"/>
        <end position="51"/>
    </location>
</feature>
<dbReference type="InterPro" id="IPR039672">
    <property type="entry name" value="MFS_2"/>
</dbReference>
<dbReference type="PANTHER" id="PTHR11328:SF24">
    <property type="entry name" value="MAJOR FACILITATOR SUPERFAMILY (MFS) PROFILE DOMAIN-CONTAINING PROTEIN"/>
    <property type="match status" value="1"/>
</dbReference>
<dbReference type="SUPFAM" id="SSF103473">
    <property type="entry name" value="MFS general substrate transporter"/>
    <property type="match status" value="1"/>
</dbReference>
<comment type="subcellular location">
    <subcellularLocation>
        <location evidence="1">Cell membrane</location>
        <topology evidence="1">Multi-pass membrane protein</topology>
    </subcellularLocation>
</comment>
<feature type="transmembrane region" description="Helical" evidence="7">
    <location>
        <begin position="237"/>
        <end position="255"/>
    </location>
</feature>
<name>A0A4V3HF16_9BACL</name>
<feature type="transmembrane region" description="Helical" evidence="7">
    <location>
        <begin position="374"/>
        <end position="393"/>
    </location>
</feature>
<accession>A0A4V3HF16</accession>
<dbReference type="PANTHER" id="PTHR11328">
    <property type="entry name" value="MAJOR FACILITATOR SUPERFAMILY DOMAIN-CONTAINING PROTEIN"/>
    <property type="match status" value="1"/>
</dbReference>
<proteinExistence type="predicted"/>
<protein>
    <submittedName>
        <fullName evidence="9">GPH family glycoside/pentoside/hexuronide:cation symporter</fullName>
    </submittedName>
</protein>
<feature type="transmembrane region" description="Helical" evidence="7">
    <location>
        <begin position="57"/>
        <end position="82"/>
    </location>
</feature>
<evidence type="ECO:0000313" key="10">
    <source>
        <dbReference type="Proteomes" id="UP000294581"/>
    </source>
</evidence>
<dbReference type="PROSITE" id="PS50850">
    <property type="entry name" value="MFS"/>
    <property type="match status" value="1"/>
</dbReference>
<feature type="region of interest" description="Disordered" evidence="6">
    <location>
        <begin position="1"/>
        <end position="21"/>
    </location>
</feature>
<keyword evidence="5 7" id="KW-0472">Membrane</keyword>
<comment type="caution">
    <text evidence="9">The sequence shown here is derived from an EMBL/GenBank/DDBJ whole genome shotgun (WGS) entry which is preliminary data.</text>
</comment>
<evidence type="ECO:0000256" key="6">
    <source>
        <dbReference type="SAM" id="MobiDB-lite"/>
    </source>
</evidence>
<feature type="transmembrane region" description="Helical" evidence="7">
    <location>
        <begin position="413"/>
        <end position="434"/>
    </location>
</feature>
<reference evidence="9 10" key="1">
    <citation type="submission" date="2019-03" db="EMBL/GenBank/DDBJ databases">
        <title>Genomic Encyclopedia of Type Strains, Phase IV (KMG-IV): sequencing the most valuable type-strain genomes for metagenomic binning, comparative biology and taxonomic classification.</title>
        <authorList>
            <person name="Goeker M."/>
        </authorList>
    </citation>
    <scope>NUCLEOTIDE SEQUENCE [LARGE SCALE GENOMIC DNA]</scope>
    <source>
        <strain evidence="9 10">DSM 17974</strain>
    </source>
</reference>
<dbReference type="GO" id="GO:0008643">
    <property type="term" value="P:carbohydrate transport"/>
    <property type="evidence" value="ECO:0007669"/>
    <property type="project" value="InterPro"/>
</dbReference>
<dbReference type="InterPro" id="IPR036259">
    <property type="entry name" value="MFS_trans_sf"/>
</dbReference>
<feature type="transmembrane region" description="Helical" evidence="7">
    <location>
        <begin position="94"/>
        <end position="113"/>
    </location>
</feature>
<evidence type="ECO:0000256" key="4">
    <source>
        <dbReference type="ARBA" id="ARBA00022989"/>
    </source>
</evidence>
<dbReference type="Proteomes" id="UP000294581">
    <property type="component" value="Unassembled WGS sequence"/>
</dbReference>
<feature type="transmembrane region" description="Helical" evidence="7">
    <location>
        <begin position="275"/>
        <end position="292"/>
    </location>
</feature>
<keyword evidence="4 7" id="KW-1133">Transmembrane helix</keyword>
<dbReference type="AlphaFoldDB" id="A0A4V3HF16"/>
<dbReference type="GO" id="GO:0015293">
    <property type="term" value="F:symporter activity"/>
    <property type="evidence" value="ECO:0007669"/>
    <property type="project" value="InterPro"/>
</dbReference>